<feature type="region of interest" description="Disordered" evidence="3">
    <location>
        <begin position="2039"/>
        <end position="2060"/>
    </location>
</feature>
<dbReference type="GO" id="GO:0045295">
    <property type="term" value="F:gamma-catenin binding"/>
    <property type="evidence" value="ECO:0007669"/>
    <property type="project" value="TreeGrafter"/>
</dbReference>
<feature type="region of interest" description="Disordered" evidence="3">
    <location>
        <begin position="2485"/>
        <end position="2512"/>
    </location>
</feature>
<feature type="compositionally biased region" description="Polar residues" evidence="3">
    <location>
        <begin position="1222"/>
        <end position="1234"/>
    </location>
</feature>
<dbReference type="InterPro" id="IPR009224">
    <property type="entry name" value="SAMP"/>
</dbReference>
<dbReference type="Pfam" id="PF05924">
    <property type="entry name" value="SAMP"/>
    <property type="match status" value="1"/>
</dbReference>
<dbReference type="EMBL" id="JXXN02000393">
    <property type="protein sequence ID" value="THD27539.1"/>
    <property type="molecule type" value="Genomic_DNA"/>
</dbReference>
<feature type="compositionally biased region" description="Low complexity" evidence="3">
    <location>
        <begin position="2580"/>
        <end position="2601"/>
    </location>
</feature>
<dbReference type="Proteomes" id="UP000230066">
    <property type="component" value="Unassembled WGS sequence"/>
</dbReference>
<feature type="region of interest" description="Disordered" evidence="3">
    <location>
        <begin position="238"/>
        <end position="260"/>
    </location>
</feature>
<feature type="region of interest" description="Disordered" evidence="3">
    <location>
        <begin position="2115"/>
        <end position="2139"/>
    </location>
</feature>
<dbReference type="GO" id="GO:0007389">
    <property type="term" value="P:pattern specification process"/>
    <property type="evidence" value="ECO:0007669"/>
    <property type="project" value="TreeGrafter"/>
</dbReference>
<dbReference type="GO" id="GO:0001708">
    <property type="term" value="P:cell fate specification"/>
    <property type="evidence" value="ECO:0007669"/>
    <property type="project" value="TreeGrafter"/>
</dbReference>
<feature type="region of interest" description="Disordered" evidence="3">
    <location>
        <begin position="1838"/>
        <end position="1876"/>
    </location>
</feature>
<evidence type="ECO:0000313" key="5">
    <source>
        <dbReference type="Proteomes" id="UP000230066"/>
    </source>
</evidence>
<feature type="region of interest" description="Disordered" evidence="3">
    <location>
        <begin position="400"/>
        <end position="444"/>
    </location>
</feature>
<feature type="compositionally biased region" description="Low complexity" evidence="3">
    <location>
        <begin position="2383"/>
        <end position="2399"/>
    </location>
</feature>
<dbReference type="InterPro" id="IPR000225">
    <property type="entry name" value="Armadillo"/>
</dbReference>
<dbReference type="SUPFAM" id="SSF48371">
    <property type="entry name" value="ARM repeat"/>
    <property type="match status" value="1"/>
</dbReference>
<organism evidence="4 5">
    <name type="scientific">Fasciola hepatica</name>
    <name type="common">Liver fluke</name>
    <dbReference type="NCBI Taxonomy" id="6192"/>
    <lineage>
        <taxon>Eukaryota</taxon>
        <taxon>Metazoa</taxon>
        <taxon>Spiralia</taxon>
        <taxon>Lophotrochozoa</taxon>
        <taxon>Platyhelminthes</taxon>
        <taxon>Trematoda</taxon>
        <taxon>Digenea</taxon>
        <taxon>Plagiorchiida</taxon>
        <taxon>Echinostomata</taxon>
        <taxon>Echinostomatoidea</taxon>
        <taxon>Fasciolidae</taxon>
        <taxon>Fasciola</taxon>
    </lineage>
</organism>
<feature type="compositionally biased region" description="Low complexity" evidence="3">
    <location>
        <begin position="1075"/>
        <end position="1087"/>
    </location>
</feature>
<evidence type="ECO:0000256" key="1">
    <source>
        <dbReference type="ARBA" id="ARBA00009051"/>
    </source>
</evidence>
<feature type="region of interest" description="Disordered" evidence="3">
    <location>
        <begin position="1214"/>
        <end position="1234"/>
    </location>
</feature>
<feature type="compositionally biased region" description="Polar residues" evidence="3">
    <location>
        <begin position="2303"/>
        <end position="2322"/>
    </location>
</feature>
<feature type="compositionally biased region" description="Polar residues" evidence="3">
    <location>
        <begin position="424"/>
        <end position="444"/>
    </location>
</feature>
<keyword evidence="5" id="KW-1185">Reference proteome</keyword>
<feature type="region of interest" description="Disordered" evidence="3">
    <location>
        <begin position="1341"/>
        <end position="1465"/>
    </location>
</feature>
<feature type="compositionally biased region" description="Low complexity" evidence="3">
    <location>
        <begin position="793"/>
        <end position="802"/>
    </location>
</feature>
<evidence type="ECO:0000256" key="3">
    <source>
        <dbReference type="SAM" id="MobiDB-lite"/>
    </source>
</evidence>
<reference evidence="4" key="1">
    <citation type="submission" date="2019-03" db="EMBL/GenBank/DDBJ databases">
        <title>Improved annotation for the trematode Fasciola hepatica.</title>
        <authorList>
            <person name="Choi Y.-J."/>
            <person name="Martin J."/>
            <person name="Mitreva M."/>
        </authorList>
    </citation>
    <scope>NUCLEOTIDE SEQUENCE [LARGE SCALE GENOMIC DNA]</scope>
</reference>
<feature type="region of interest" description="Disordered" evidence="3">
    <location>
        <begin position="2237"/>
        <end position="2444"/>
    </location>
</feature>
<evidence type="ECO:0000313" key="4">
    <source>
        <dbReference type="EMBL" id="THD27539.1"/>
    </source>
</evidence>
<dbReference type="SMART" id="SM00185">
    <property type="entry name" value="ARM"/>
    <property type="match status" value="6"/>
</dbReference>
<feature type="region of interest" description="Disordered" evidence="3">
    <location>
        <begin position="1"/>
        <end position="72"/>
    </location>
</feature>
<dbReference type="GO" id="GO:0090090">
    <property type="term" value="P:negative regulation of canonical Wnt signaling pathway"/>
    <property type="evidence" value="ECO:0007669"/>
    <property type="project" value="TreeGrafter"/>
</dbReference>
<feature type="compositionally biased region" description="Polar residues" evidence="3">
    <location>
        <begin position="1096"/>
        <end position="1106"/>
    </location>
</feature>
<feature type="compositionally biased region" description="Polar residues" evidence="3">
    <location>
        <begin position="1447"/>
        <end position="1465"/>
    </location>
</feature>
<dbReference type="PANTHER" id="PTHR12607">
    <property type="entry name" value="ADENOMATOUS POLYPOSIS COLI PROTEIN FAMILY"/>
    <property type="match status" value="1"/>
</dbReference>
<feature type="compositionally biased region" description="Low complexity" evidence="3">
    <location>
        <begin position="2421"/>
        <end position="2438"/>
    </location>
</feature>
<dbReference type="GO" id="GO:0008017">
    <property type="term" value="F:microtubule binding"/>
    <property type="evidence" value="ECO:0007669"/>
    <property type="project" value="TreeGrafter"/>
</dbReference>
<feature type="region of interest" description="Disordered" evidence="3">
    <location>
        <begin position="1068"/>
        <end position="1123"/>
    </location>
</feature>
<feature type="compositionally biased region" description="Polar residues" evidence="3">
    <location>
        <begin position="44"/>
        <end position="54"/>
    </location>
</feature>
<gene>
    <name evidence="4" type="ORF">D915_001684</name>
</gene>
<comment type="similarity">
    <text evidence="1">Belongs to the adenomatous polyposis coli (APC) family.</text>
</comment>
<feature type="compositionally biased region" description="Low complexity" evidence="3">
    <location>
        <begin position="2039"/>
        <end position="2050"/>
    </location>
</feature>
<feature type="compositionally biased region" description="Polar residues" evidence="3">
    <location>
        <begin position="2355"/>
        <end position="2370"/>
    </location>
</feature>
<dbReference type="GO" id="GO:0007026">
    <property type="term" value="P:negative regulation of microtubule depolymerization"/>
    <property type="evidence" value="ECO:0007669"/>
    <property type="project" value="TreeGrafter"/>
</dbReference>
<feature type="region of interest" description="Disordered" evidence="3">
    <location>
        <begin position="793"/>
        <end position="815"/>
    </location>
</feature>
<feature type="region of interest" description="Disordered" evidence="3">
    <location>
        <begin position="364"/>
        <end position="387"/>
    </location>
</feature>
<feature type="compositionally biased region" description="Polar residues" evidence="3">
    <location>
        <begin position="2612"/>
        <end position="2628"/>
    </location>
</feature>
<dbReference type="GO" id="GO:0008013">
    <property type="term" value="F:beta-catenin binding"/>
    <property type="evidence" value="ECO:0007669"/>
    <property type="project" value="InterPro"/>
</dbReference>
<keyword evidence="2" id="KW-0879">Wnt signaling pathway</keyword>
<dbReference type="InterPro" id="IPR011989">
    <property type="entry name" value="ARM-like"/>
</dbReference>
<proteinExistence type="inferred from homology"/>
<feature type="compositionally biased region" description="Polar residues" evidence="3">
    <location>
        <begin position="1427"/>
        <end position="1438"/>
    </location>
</feature>
<dbReference type="GO" id="GO:0030877">
    <property type="term" value="C:beta-catenin destruction complex"/>
    <property type="evidence" value="ECO:0007669"/>
    <property type="project" value="TreeGrafter"/>
</dbReference>
<feature type="compositionally biased region" description="Polar residues" evidence="3">
    <location>
        <begin position="1344"/>
        <end position="1356"/>
    </location>
</feature>
<accession>A0A4E0RF79</accession>
<dbReference type="InterPro" id="IPR016024">
    <property type="entry name" value="ARM-type_fold"/>
</dbReference>
<name>A0A4E0RF79_FASHE</name>
<dbReference type="GO" id="GO:0007399">
    <property type="term" value="P:nervous system development"/>
    <property type="evidence" value="ECO:0007669"/>
    <property type="project" value="TreeGrafter"/>
</dbReference>
<feature type="region of interest" description="Disordered" evidence="3">
    <location>
        <begin position="2525"/>
        <end position="2629"/>
    </location>
</feature>
<dbReference type="Pfam" id="PF00514">
    <property type="entry name" value="Arm"/>
    <property type="match status" value="1"/>
</dbReference>
<dbReference type="GO" id="GO:0016477">
    <property type="term" value="P:cell migration"/>
    <property type="evidence" value="ECO:0007669"/>
    <property type="project" value="TreeGrafter"/>
</dbReference>
<feature type="compositionally biased region" description="Low complexity" evidence="3">
    <location>
        <begin position="8"/>
        <end position="19"/>
    </location>
</feature>
<comment type="caution">
    <text evidence="4">The sequence shown here is derived from an EMBL/GenBank/DDBJ whole genome shotgun (WGS) entry which is preliminary data.</text>
</comment>
<feature type="region of interest" description="Disordered" evidence="3">
    <location>
        <begin position="1155"/>
        <end position="1183"/>
    </location>
</feature>
<evidence type="ECO:0000256" key="2">
    <source>
        <dbReference type="ARBA" id="ARBA00022687"/>
    </source>
</evidence>
<protein>
    <submittedName>
        <fullName evidence="4">Adenomatous polyposis coli protein 2</fullName>
    </submittedName>
</protein>
<dbReference type="InterPro" id="IPR026818">
    <property type="entry name" value="Apc_fam"/>
</dbReference>
<feature type="compositionally biased region" description="Pro residues" evidence="3">
    <location>
        <begin position="1395"/>
        <end position="1405"/>
    </location>
</feature>
<dbReference type="GO" id="GO:0016055">
    <property type="term" value="P:Wnt signaling pathway"/>
    <property type="evidence" value="ECO:0007669"/>
    <property type="project" value="UniProtKB-KW"/>
</dbReference>
<feature type="compositionally biased region" description="Polar residues" evidence="3">
    <location>
        <begin position="2485"/>
        <end position="2504"/>
    </location>
</feature>
<dbReference type="GO" id="GO:0005881">
    <property type="term" value="C:cytoplasmic microtubule"/>
    <property type="evidence" value="ECO:0007669"/>
    <property type="project" value="TreeGrafter"/>
</dbReference>
<feature type="compositionally biased region" description="Low complexity" evidence="3">
    <location>
        <begin position="1108"/>
        <end position="1123"/>
    </location>
</feature>
<sequence>MHPSRTTVSPGPVVSGRSGPLPPPPAPYNSSSSTPGLRRPPSYPTTLTYNTTGRVEQPRPTHVHPPPHHLYQNFTPEIPPYANGILPALRPDRVSYGPLRHANNSSAARASHPAVWSQPSIVHSASSLLPYPNSNHPPTTEYAHAGVCYAPSQYQQTTHYSTSESTIPGTERVIIGLRDNPRSVVPQYTNTGNSSSTATATTTATVAVVTTTGGNGNPIHQSSLNRSGMRMIVHQSGPVHVSKRNPPPPPPPRSGSWLASNAYASDGTTREPVGMVRSATPFEMSYSHGTPATNMMHGHQSQQFFKHQPQQSQLPLTPASIVHGSRVTTDSQFNSATYPIYANGHRTAPRSENVQSVPAQYYPAERGSPGPSPCYVKSPHSDHSTSFVTRNSCNTQPRVVVHRAPPPVPRISANRSCDPGHQHPSPSNSARNHPHTASTVANQSTNIIPRPMVIDALLRLLVYHWTDPESLQSDESIDQQRATLDRLYRALCTTSSGLAMSTGTGRINAHSDRIGNDVPPLARRLLPHLIRIAYTELVSNEDAWDEGRGNPTEKVQLEPGADVRDEQGVGLPVKGMDSSMTASMESRHSYADDDEPVDTVTTYLDEPRDTFDSTVNNFPMRPELDALPPGTSLAELKSAALEAILRLVPVYQTDTSLCERDVGIVRLLATIHAYSTTQTSRMERLRAAQTLTTATTTIATTATLVSNPTARTTVPIESSPRCPVAEVAALVRLSFHPEHRTAICELGGVHALIALLRCEQTFWSDPALQALRSNQSDYANLSGVCRSVAPTVTTATSASPTSNGPISGTGSGTQPGAEHLLETSLALRRYICMALTNLTYGVAANKALLCRRLANLEALLSQMEIGNEELKQVSASVLRNLSWRTDSRSKVALRRVNAPRRLTLAAMSSHRDSTLRTTLSALWNLSAHCAHNKRAVCSVDGVFPFLLRTMHCDDLNNRLVIVENSGGILRNISAVAAAREEYRILLNKSNCYPILVELLRHSPSLTVVVNVCGTLWNLTAPSTCPAEDLLALCRLGVIDLLHMLSRSPHELIRNSSTAVLRNLMHPNQMPAPVVTNTTSQTNNTNPTIDPKVHTDPSPTKMSSQVTPALDTTSDASSASSIDQSTLNQTVEMLYRRRVSARSRLPFGLLSVVLEADDDDEEAAEQESDEEDTEDQGDQNDENTEADNLVASIYAHEQRDSADRSQEALAIDDPAGLLLHPDASTTPGTLTNTELEPSDCWAQLDPCSEDEQARVYAEEGTPFPPDSTTASCLELHEPPGTISVRMRPTTTDQRSAKSVQSFAVIASYQSNDMLPRVYALEGSPLQLTGDVSPCVPIASGDGLGLTNTGQEPLNSDDGSCLPSPPPDVSSLIPPLHQLQLDDDNDFEGNGRGEFDLPPPPLPPQPLAPATETETDAEQEFLPTPLIFSRTTSYPSTGPLGTSPGDYIFQSSPQSECSDPTGQADETSLGLSTDLELETSARSKCIISPVDSMLEEPTTVSCYPQRKTSEIEFDGPEGQVPIHAHEDDDEEEVRLPFAEEGTPQDAISFIEDPALNEPGNCASFEWHNIQESICVGDGRVDEDDDESKQAQILQQCIASAMPGNLPYPSLRPEFPTTVSATSTFAPDLARTVAFVEEEDNDSVRNFAVEDTPFGTSTKASSLSDLIISEHKSSTGELFAESSSGIEPNHHHHLHDHLVDVAQCSVDRGSSSSSINGDTSSDLLSEVIQSAMPKSVPTTTCSSRIPGVNRIKNTGSCATTTKLVTATTTMATTAVVQDSDCLQLYAVEGTPEVDDLSSSSSVQDVCESVVHSFTSQSSSSIHGLPATSPAMASAFYSSASLEGGTVSVPPTPPRRTSSVLTNPRDPFTQNPVPNRPQATVAPMPQVARCAPITRPNNLEQRNPETEFSVAEKITATTTANPNLLISTNDKDDASSFSSLLSIESVGLEHSLLQECISSAMPRPKVCGVLRKPQQTWTQLRGDFSVDESLPEQDELHLPASVAPHSNDNESGSTAPMNPAVIQAINKETPLSAPVTQRASILESSEDSSMCSSIPPNSVPERKIHSDEANPHAANHTMKNRASKSSGNTALHFLGSGSDVAPLRLPCSSSLATKSWTSPQVASPALQPHNHEVDEKSTASASSEINLSSGTNVMRKPGHLAPPAIRSASQLPMLGSRIPSCGARASGLPQATRIGTFPRQSQTNAHTATSTDANSATVTDLLAEGAKTILAELRDITTTKMTTPTENHSPILNGMNGTRSGVTSSDSSNSLELLQPEDTDNLLSVVGGLPDSDMRNTPKRLAPRSASGGQPTVKQRQFASTSQLTAGKSRLVQPSRLTRPGTVSDHNRSSSGGMPVCSASLTTLNQLSKPSSTSRRIKPISASPLVSRTSRTSTANTTTTITRPSGLRAPSTVGTARAAMTCPPSASGRSLASSRSASTTGSVNNLTTTNGLQSRRAAAHAVSAQSVCAALHKRERTVAIAKPIVRPQPTAQAKSGLQSVGTHSSASTYKPKAVVSGSVSSALTTEYANGSDMSTEVPKPIRGGRKSLTGRKPDSRQLLNNVHVKPVYKPKSVENRTNSIPDGTPSSSPNPQTSTSPTSSPYGTSHSRRSVALGSVESTPNGILSDSNQDSSDGMWIVRGELSLVNGLK</sequence>
<dbReference type="PANTHER" id="PTHR12607:SF12">
    <property type="entry name" value="APC-LIKE, ISOFORM A-RELATED"/>
    <property type="match status" value="1"/>
</dbReference>
<dbReference type="Gene3D" id="1.25.10.10">
    <property type="entry name" value="Leucine-rich Repeat Variant"/>
    <property type="match status" value="1"/>
</dbReference>
<feature type="compositionally biased region" description="Polar residues" evidence="3">
    <location>
        <begin position="2237"/>
        <end position="2268"/>
    </location>
</feature>
<dbReference type="GO" id="GO:0016342">
    <property type="term" value="C:catenin complex"/>
    <property type="evidence" value="ECO:0007669"/>
    <property type="project" value="TreeGrafter"/>
</dbReference>